<dbReference type="GO" id="GO:0005776">
    <property type="term" value="C:autophagosome"/>
    <property type="evidence" value="ECO:0007669"/>
    <property type="project" value="TreeGrafter"/>
</dbReference>
<gene>
    <name evidence="9" type="ORF">VP01_2823g5</name>
</gene>
<feature type="domain" description="Protein kinase" evidence="8">
    <location>
        <begin position="32"/>
        <end position="100"/>
    </location>
</feature>
<dbReference type="Gene3D" id="3.30.200.20">
    <property type="entry name" value="Phosphorylase Kinase, domain 1"/>
    <property type="match status" value="1"/>
</dbReference>
<reference evidence="9 10" key="1">
    <citation type="submission" date="2015-08" db="EMBL/GenBank/DDBJ databases">
        <title>Next Generation Sequencing and Analysis of the Genome of Puccinia sorghi L Schw, the Causal Agent of Maize Common Rust.</title>
        <authorList>
            <person name="Rochi L."/>
            <person name="Burguener G."/>
            <person name="Darino M."/>
            <person name="Turjanski A."/>
            <person name="Kreff E."/>
            <person name="Dieguez M.J."/>
            <person name="Sacco F."/>
        </authorList>
    </citation>
    <scope>NUCLEOTIDE SEQUENCE [LARGE SCALE GENOMIC DNA]</scope>
    <source>
        <strain evidence="9 10">RO10H11247</strain>
    </source>
</reference>
<dbReference type="EC" id="2.7.11.1" evidence="1"/>
<evidence type="ECO:0000256" key="6">
    <source>
        <dbReference type="PROSITE-ProRule" id="PRU10141"/>
    </source>
</evidence>
<dbReference type="PANTHER" id="PTHR24348:SF22">
    <property type="entry name" value="NON-SPECIFIC SERINE_THREONINE PROTEIN KINASE"/>
    <property type="match status" value="1"/>
</dbReference>
<dbReference type="AlphaFoldDB" id="A0A0L6V323"/>
<dbReference type="InterPro" id="IPR000719">
    <property type="entry name" value="Prot_kinase_dom"/>
</dbReference>
<dbReference type="VEuPathDB" id="FungiDB:VP01_2823g5"/>
<sequence length="100" mass="10930">MANNNQPASSSSSSSSRQQHQLEIPEILPGGFTLGHEIGRGSFAVVYRGLNARTNQTVAIKAVIKSKLTNKLFQNLQDEIKILKKIRHGNVVALVDCMVD</sequence>
<evidence type="ECO:0000256" key="4">
    <source>
        <dbReference type="ARBA" id="ARBA00022777"/>
    </source>
</evidence>
<proteinExistence type="predicted"/>
<dbReference type="PROSITE" id="PS00107">
    <property type="entry name" value="PROTEIN_KINASE_ATP"/>
    <property type="match status" value="1"/>
</dbReference>
<evidence type="ECO:0000256" key="7">
    <source>
        <dbReference type="SAM" id="MobiDB-lite"/>
    </source>
</evidence>
<dbReference type="GO" id="GO:0005524">
    <property type="term" value="F:ATP binding"/>
    <property type="evidence" value="ECO:0007669"/>
    <property type="project" value="UniProtKB-UniRule"/>
</dbReference>
<dbReference type="SUPFAM" id="SSF56112">
    <property type="entry name" value="Protein kinase-like (PK-like)"/>
    <property type="match status" value="1"/>
</dbReference>
<dbReference type="OrthoDB" id="346907at2759"/>
<dbReference type="GO" id="GO:0061709">
    <property type="term" value="P:reticulophagy"/>
    <property type="evidence" value="ECO:0007669"/>
    <property type="project" value="TreeGrafter"/>
</dbReference>
<evidence type="ECO:0000256" key="1">
    <source>
        <dbReference type="ARBA" id="ARBA00012513"/>
    </source>
</evidence>
<evidence type="ECO:0000313" key="10">
    <source>
        <dbReference type="Proteomes" id="UP000037035"/>
    </source>
</evidence>
<keyword evidence="10" id="KW-1185">Reference proteome</keyword>
<name>A0A0L6V323_9BASI</name>
<dbReference type="Proteomes" id="UP000037035">
    <property type="component" value="Unassembled WGS sequence"/>
</dbReference>
<dbReference type="GO" id="GO:0000045">
    <property type="term" value="P:autophagosome assembly"/>
    <property type="evidence" value="ECO:0007669"/>
    <property type="project" value="TreeGrafter"/>
</dbReference>
<dbReference type="InterPro" id="IPR045269">
    <property type="entry name" value="Atg1-like"/>
</dbReference>
<protein>
    <recommendedName>
        <fullName evidence="1">non-specific serine/threonine protein kinase</fullName>
        <ecNumber evidence="1">2.7.11.1</ecNumber>
    </recommendedName>
</protein>
<dbReference type="Pfam" id="PF00069">
    <property type="entry name" value="Pkinase"/>
    <property type="match status" value="1"/>
</dbReference>
<keyword evidence="2" id="KW-0808">Transferase</keyword>
<dbReference type="InterPro" id="IPR011009">
    <property type="entry name" value="Kinase-like_dom_sf"/>
</dbReference>
<evidence type="ECO:0000256" key="2">
    <source>
        <dbReference type="ARBA" id="ARBA00022679"/>
    </source>
</evidence>
<keyword evidence="5 6" id="KW-0067">ATP-binding</keyword>
<keyword evidence="4 9" id="KW-0418">Kinase</keyword>
<evidence type="ECO:0000259" key="8">
    <source>
        <dbReference type="PROSITE" id="PS50011"/>
    </source>
</evidence>
<dbReference type="PROSITE" id="PS50011">
    <property type="entry name" value="PROTEIN_KINASE_DOM"/>
    <property type="match status" value="1"/>
</dbReference>
<dbReference type="GO" id="GO:0034045">
    <property type="term" value="C:phagophore assembly site membrane"/>
    <property type="evidence" value="ECO:0007669"/>
    <property type="project" value="TreeGrafter"/>
</dbReference>
<dbReference type="GO" id="GO:0042594">
    <property type="term" value="P:response to starvation"/>
    <property type="evidence" value="ECO:0007669"/>
    <property type="project" value="TreeGrafter"/>
</dbReference>
<dbReference type="GO" id="GO:0010506">
    <property type="term" value="P:regulation of autophagy"/>
    <property type="evidence" value="ECO:0007669"/>
    <property type="project" value="InterPro"/>
</dbReference>
<feature type="region of interest" description="Disordered" evidence="7">
    <location>
        <begin position="1"/>
        <end position="21"/>
    </location>
</feature>
<organism evidence="9 10">
    <name type="scientific">Puccinia sorghi</name>
    <dbReference type="NCBI Taxonomy" id="27349"/>
    <lineage>
        <taxon>Eukaryota</taxon>
        <taxon>Fungi</taxon>
        <taxon>Dikarya</taxon>
        <taxon>Basidiomycota</taxon>
        <taxon>Pucciniomycotina</taxon>
        <taxon>Pucciniomycetes</taxon>
        <taxon>Pucciniales</taxon>
        <taxon>Pucciniaceae</taxon>
        <taxon>Puccinia</taxon>
    </lineage>
</organism>
<dbReference type="PANTHER" id="PTHR24348">
    <property type="entry name" value="SERINE/THREONINE-PROTEIN KINASE UNC-51-RELATED"/>
    <property type="match status" value="1"/>
</dbReference>
<dbReference type="InterPro" id="IPR017441">
    <property type="entry name" value="Protein_kinase_ATP_BS"/>
</dbReference>
<evidence type="ECO:0000256" key="3">
    <source>
        <dbReference type="ARBA" id="ARBA00022741"/>
    </source>
</evidence>
<dbReference type="EMBL" id="LAVV01007750">
    <property type="protein sequence ID" value="KNZ54887.1"/>
    <property type="molecule type" value="Genomic_DNA"/>
</dbReference>
<dbReference type="GO" id="GO:0034727">
    <property type="term" value="P:piecemeal microautophagy of the nucleus"/>
    <property type="evidence" value="ECO:0007669"/>
    <property type="project" value="TreeGrafter"/>
</dbReference>
<keyword evidence="3 6" id="KW-0547">Nucleotide-binding</keyword>
<accession>A0A0L6V323</accession>
<comment type="caution">
    <text evidence="9">The sequence shown here is derived from an EMBL/GenBank/DDBJ whole genome shotgun (WGS) entry which is preliminary data.</text>
</comment>
<evidence type="ECO:0000256" key="5">
    <source>
        <dbReference type="ARBA" id="ARBA00022840"/>
    </source>
</evidence>
<evidence type="ECO:0000313" key="9">
    <source>
        <dbReference type="EMBL" id="KNZ54887.1"/>
    </source>
</evidence>
<feature type="binding site" evidence="6">
    <location>
        <position position="65"/>
    </location>
    <ligand>
        <name>ATP</name>
        <dbReference type="ChEBI" id="CHEBI:30616"/>
    </ligand>
</feature>
<dbReference type="STRING" id="27349.A0A0L6V323"/>
<dbReference type="GO" id="GO:0000422">
    <property type="term" value="P:autophagy of mitochondrion"/>
    <property type="evidence" value="ECO:0007669"/>
    <property type="project" value="TreeGrafter"/>
</dbReference>
<dbReference type="GO" id="GO:0005829">
    <property type="term" value="C:cytosol"/>
    <property type="evidence" value="ECO:0007669"/>
    <property type="project" value="TreeGrafter"/>
</dbReference>
<dbReference type="GO" id="GO:0004674">
    <property type="term" value="F:protein serine/threonine kinase activity"/>
    <property type="evidence" value="ECO:0007669"/>
    <property type="project" value="UniProtKB-EC"/>
</dbReference>